<organism evidence="1 2">
    <name type="scientific">Pollutimonas bauzanensis</name>
    <dbReference type="NCBI Taxonomy" id="658167"/>
    <lineage>
        <taxon>Bacteria</taxon>
        <taxon>Pseudomonadati</taxon>
        <taxon>Pseudomonadota</taxon>
        <taxon>Betaproteobacteria</taxon>
        <taxon>Burkholderiales</taxon>
        <taxon>Alcaligenaceae</taxon>
        <taxon>Pollutimonas</taxon>
    </lineage>
</organism>
<proteinExistence type="predicted"/>
<dbReference type="Proteomes" id="UP000184226">
    <property type="component" value="Unassembled WGS sequence"/>
</dbReference>
<gene>
    <name evidence="1" type="ORF">SAMN04488135_1326</name>
</gene>
<accession>A0A1M6C2S0</accession>
<name>A0A1M6C2S0_9BURK</name>
<sequence length="94" mass="9899">MTLFVVANGTARIAQGFHVLSGFCRWGSQSVAQAFLEGHQFIAGKQSDIELTVERGPHPIYVESRDGLDGLAQANPVFDLAAEGTAEGIGTAPV</sequence>
<reference evidence="1 2" key="1">
    <citation type="submission" date="2016-11" db="EMBL/GenBank/DDBJ databases">
        <authorList>
            <person name="Jaros S."/>
            <person name="Januszkiewicz K."/>
            <person name="Wedrychowicz H."/>
        </authorList>
    </citation>
    <scope>NUCLEOTIDE SEQUENCE [LARGE SCALE GENOMIC DNA]</scope>
    <source>
        <strain evidence="1 2">CGMCC 1.10190</strain>
    </source>
</reference>
<evidence type="ECO:0000313" key="1">
    <source>
        <dbReference type="EMBL" id="SHI55111.1"/>
    </source>
</evidence>
<dbReference type="EMBL" id="FQXE01000032">
    <property type="protein sequence ID" value="SHI55111.1"/>
    <property type="molecule type" value="Genomic_DNA"/>
</dbReference>
<protein>
    <submittedName>
        <fullName evidence="1">Uncharacterized protein</fullName>
    </submittedName>
</protein>
<dbReference type="AlphaFoldDB" id="A0A1M6C2S0"/>
<keyword evidence="2" id="KW-1185">Reference proteome</keyword>
<dbReference type="STRING" id="658167.SAMN04488135_1326"/>
<evidence type="ECO:0000313" key="2">
    <source>
        <dbReference type="Proteomes" id="UP000184226"/>
    </source>
</evidence>